<dbReference type="OMA" id="VQVCFLE"/>
<dbReference type="GO" id="GO:0061630">
    <property type="term" value="F:ubiquitin protein ligase activity"/>
    <property type="evidence" value="ECO:0007669"/>
    <property type="project" value="UniProtKB-EC"/>
</dbReference>
<dbReference type="Ensembl" id="ENSTNIT00000003297.1">
    <property type="protein sequence ID" value="ENSTNIP00000002207.1"/>
    <property type="gene ID" value="ENSTNIG00000001375.1"/>
</dbReference>
<feature type="compositionally biased region" description="Basic and acidic residues" evidence="13">
    <location>
        <begin position="320"/>
        <end position="336"/>
    </location>
</feature>
<evidence type="ECO:0000256" key="4">
    <source>
        <dbReference type="ARBA" id="ARBA00022679"/>
    </source>
</evidence>
<dbReference type="CDD" id="cd22265">
    <property type="entry name" value="UDM1_RNF168"/>
    <property type="match status" value="1"/>
</dbReference>
<keyword evidence="10" id="KW-0539">Nucleus</keyword>
<evidence type="ECO:0000313" key="15">
    <source>
        <dbReference type="Ensembl" id="ENSTNIP00000002207.1"/>
    </source>
</evidence>
<evidence type="ECO:0000256" key="7">
    <source>
        <dbReference type="ARBA" id="ARBA00022771"/>
    </source>
</evidence>
<reference evidence="15" key="2">
    <citation type="submission" date="2025-08" db="UniProtKB">
        <authorList>
            <consortium name="Ensembl"/>
        </authorList>
    </citation>
    <scope>IDENTIFICATION</scope>
</reference>
<dbReference type="GO" id="GO:0005634">
    <property type="term" value="C:nucleus"/>
    <property type="evidence" value="ECO:0007669"/>
    <property type="project" value="UniProtKB-SubCell"/>
</dbReference>
<dbReference type="SUPFAM" id="SSF57850">
    <property type="entry name" value="RING/U-box"/>
    <property type="match status" value="1"/>
</dbReference>
<dbReference type="GO" id="GO:0008270">
    <property type="term" value="F:zinc ion binding"/>
    <property type="evidence" value="ECO:0007669"/>
    <property type="project" value="UniProtKB-KW"/>
</dbReference>
<evidence type="ECO:0000256" key="11">
    <source>
        <dbReference type="PROSITE-ProRule" id="PRU00175"/>
    </source>
</evidence>
<keyword evidence="5" id="KW-0479">Metal-binding</keyword>
<evidence type="ECO:0000256" key="5">
    <source>
        <dbReference type="ARBA" id="ARBA00022723"/>
    </source>
</evidence>
<comment type="subcellular location">
    <subcellularLocation>
        <location evidence="2">Nucleus</location>
    </subcellularLocation>
</comment>
<evidence type="ECO:0000256" key="3">
    <source>
        <dbReference type="ARBA" id="ARBA00012483"/>
    </source>
</evidence>
<dbReference type="HOGENOM" id="CLU_052187_0_0_1"/>
<comment type="catalytic activity">
    <reaction evidence="1">
        <text>S-ubiquitinyl-[E2 ubiquitin-conjugating enzyme]-L-cysteine + [acceptor protein]-L-lysine = [E2 ubiquitin-conjugating enzyme]-L-cysteine + N(6)-ubiquitinyl-[acceptor protein]-L-lysine.</text>
        <dbReference type="EC" id="2.3.2.27"/>
    </reaction>
</comment>
<dbReference type="InterPro" id="IPR013083">
    <property type="entry name" value="Znf_RING/FYVE/PHD"/>
</dbReference>
<evidence type="ECO:0000256" key="1">
    <source>
        <dbReference type="ARBA" id="ARBA00000900"/>
    </source>
</evidence>
<evidence type="ECO:0000256" key="10">
    <source>
        <dbReference type="ARBA" id="ARBA00023242"/>
    </source>
</evidence>
<keyword evidence="12" id="KW-0175">Coiled coil</keyword>
<dbReference type="PROSITE" id="PS50089">
    <property type="entry name" value="ZF_RING_2"/>
    <property type="match status" value="1"/>
</dbReference>
<dbReference type="AlphaFoldDB" id="H3C1U0"/>
<evidence type="ECO:0000256" key="6">
    <source>
        <dbReference type="ARBA" id="ARBA00022763"/>
    </source>
</evidence>
<protein>
    <recommendedName>
        <fullName evidence="3">RING-type E3 ubiquitin transferase</fullName>
        <ecNumber evidence="3">2.3.2.27</ecNumber>
    </recommendedName>
</protein>
<reference evidence="16" key="1">
    <citation type="journal article" date="2004" name="Nature">
        <title>Genome duplication in the teleost fish Tetraodon nigroviridis reveals the early vertebrate proto-karyotype.</title>
        <authorList>
            <person name="Jaillon O."/>
            <person name="Aury J.-M."/>
            <person name="Brunet F."/>
            <person name="Petit J.-L."/>
            <person name="Stange-Thomann N."/>
            <person name="Mauceli E."/>
            <person name="Bouneau L."/>
            <person name="Fischer C."/>
            <person name="Ozouf-Costaz C."/>
            <person name="Bernot A."/>
            <person name="Nicaud S."/>
            <person name="Jaffe D."/>
            <person name="Fisher S."/>
            <person name="Lutfalla G."/>
            <person name="Dossat C."/>
            <person name="Segurens B."/>
            <person name="Dasilva C."/>
            <person name="Salanoubat M."/>
            <person name="Levy M."/>
            <person name="Boudet N."/>
            <person name="Castellano S."/>
            <person name="Anthouard V."/>
            <person name="Jubin C."/>
            <person name="Castelli V."/>
            <person name="Katinka M."/>
            <person name="Vacherie B."/>
            <person name="Biemont C."/>
            <person name="Skalli Z."/>
            <person name="Cattolico L."/>
            <person name="Poulain J."/>
            <person name="De Berardinis V."/>
            <person name="Cruaud C."/>
            <person name="Duprat S."/>
            <person name="Brottier P."/>
            <person name="Coutanceau J.-P."/>
            <person name="Gouzy J."/>
            <person name="Parra G."/>
            <person name="Lardier G."/>
            <person name="Chapple C."/>
            <person name="McKernan K.J."/>
            <person name="McEwan P."/>
            <person name="Bosak S."/>
            <person name="Kellis M."/>
            <person name="Volff J.-N."/>
            <person name="Guigo R."/>
            <person name="Zody M.C."/>
            <person name="Mesirov J."/>
            <person name="Lindblad-Toh K."/>
            <person name="Birren B."/>
            <person name="Nusbaum C."/>
            <person name="Kahn D."/>
            <person name="Robinson-Rechavi M."/>
            <person name="Laudet V."/>
            <person name="Schachter V."/>
            <person name="Quetier F."/>
            <person name="Saurin W."/>
            <person name="Scarpelli C."/>
            <person name="Wincker P."/>
            <person name="Lander E.S."/>
            <person name="Weissenbach J."/>
            <person name="Roest Crollius H."/>
        </authorList>
    </citation>
    <scope>NUCLEOTIDE SEQUENCE [LARGE SCALE GENOMIC DNA]</scope>
</reference>
<reference evidence="15" key="3">
    <citation type="submission" date="2025-09" db="UniProtKB">
        <authorList>
            <consortium name="Ensembl"/>
        </authorList>
    </citation>
    <scope>IDENTIFICATION</scope>
</reference>
<dbReference type="GO" id="GO:0031491">
    <property type="term" value="F:nucleosome binding"/>
    <property type="evidence" value="ECO:0007669"/>
    <property type="project" value="TreeGrafter"/>
</dbReference>
<evidence type="ECO:0000256" key="12">
    <source>
        <dbReference type="SAM" id="Coils"/>
    </source>
</evidence>
<feature type="region of interest" description="Disordered" evidence="13">
    <location>
        <begin position="201"/>
        <end position="343"/>
    </location>
</feature>
<dbReference type="Proteomes" id="UP000007303">
    <property type="component" value="Unassembled WGS sequence"/>
</dbReference>
<dbReference type="CDD" id="cd21952">
    <property type="entry name" value="MIU2_RNF168"/>
    <property type="match status" value="1"/>
</dbReference>
<keyword evidence="6" id="KW-0227">DNA damage</keyword>
<dbReference type="PANTHER" id="PTHR23328">
    <property type="entry name" value="RING-TYPE DOMAIN-CONTAINING PROTEIN"/>
    <property type="match status" value="1"/>
</dbReference>
<dbReference type="GO" id="GO:0035861">
    <property type="term" value="C:site of double-strand break"/>
    <property type="evidence" value="ECO:0007669"/>
    <property type="project" value="TreeGrafter"/>
</dbReference>
<keyword evidence="7 11" id="KW-0863">Zinc-finger</keyword>
<dbReference type="SMART" id="SM00184">
    <property type="entry name" value="RING"/>
    <property type="match status" value="1"/>
</dbReference>
<organism evidence="15 16">
    <name type="scientific">Tetraodon nigroviridis</name>
    <name type="common">Spotted green pufferfish</name>
    <name type="synonym">Chelonodon nigroviridis</name>
    <dbReference type="NCBI Taxonomy" id="99883"/>
    <lineage>
        <taxon>Eukaryota</taxon>
        <taxon>Metazoa</taxon>
        <taxon>Chordata</taxon>
        <taxon>Craniata</taxon>
        <taxon>Vertebrata</taxon>
        <taxon>Euteleostomi</taxon>
        <taxon>Actinopterygii</taxon>
        <taxon>Neopterygii</taxon>
        <taxon>Teleostei</taxon>
        <taxon>Neoteleostei</taxon>
        <taxon>Acanthomorphata</taxon>
        <taxon>Eupercaria</taxon>
        <taxon>Tetraodontiformes</taxon>
        <taxon>Tetradontoidea</taxon>
        <taxon>Tetraodontidae</taxon>
        <taxon>Tetraodon</taxon>
    </lineage>
</organism>
<dbReference type="EC" id="2.3.2.27" evidence="3"/>
<dbReference type="InterPro" id="IPR018957">
    <property type="entry name" value="Znf_C3HC4_RING-type"/>
</dbReference>
<dbReference type="FunCoup" id="H3C1U0">
    <property type="interactions" value="576"/>
</dbReference>
<name>H3C1U0_TETNG</name>
<evidence type="ECO:0000259" key="14">
    <source>
        <dbReference type="PROSITE" id="PS50089"/>
    </source>
</evidence>
<evidence type="ECO:0000256" key="2">
    <source>
        <dbReference type="ARBA" id="ARBA00004123"/>
    </source>
</evidence>
<keyword evidence="4" id="KW-0808">Transferase</keyword>
<proteinExistence type="predicted"/>
<dbReference type="GO" id="GO:0006302">
    <property type="term" value="P:double-strand break repair"/>
    <property type="evidence" value="ECO:0007669"/>
    <property type="project" value="TreeGrafter"/>
</dbReference>
<dbReference type="PANTHER" id="PTHR23328:SF1">
    <property type="entry name" value="E3 UBIQUITIN-PROTEIN LIGASE RNF168"/>
    <property type="match status" value="1"/>
</dbReference>
<feature type="coiled-coil region" evidence="12">
    <location>
        <begin position="120"/>
        <end position="179"/>
    </location>
</feature>
<dbReference type="Gene3D" id="3.30.40.10">
    <property type="entry name" value="Zinc/RING finger domain, C3HC4 (zinc finger)"/>
    <property type="match status" value="1"/>
</dbReference>
<accession>H3C1U0</accession>
<dbReference type="STRING" id="99883.ENSTNIP00000002207"/>
<keyword evidence="9" id="KW-0862">Zinc</keyword>
<keyword evidence="8" id="KW-0833">Ubl conjugation pathway</keyword>
<dbReference type="Pfam" id="PF00097">
    <property type="entry name" value="zf-C3HC4"/>
    <property type="match status" value="1"/>
</dbReference>
<dbReference type="GeneTree" id="ENSGT00940000153680"/>
<evidence type="ECO:0000256" key="13">
    <source>
        <dbReference type="SAM" id="MobiDB-lite"/>
    </source>
</evidence>
<dbReference type="CDD" id="cd16550">
    <property type="entry name" value="RING-HC_RNF168"/>
    <property type="match status" value="1"/>
</dbReference>
<keyword evidence="16" id="KW-1185">Reference proteome</keyword>
<dbReference type="InterPro" id="IPR051657">
    <property type="entry name" value="RNF168/RNF169_E3_ubiq-ligase"/>
</dbReference>
<dbReference type="InParanoid" id="H3C1U0"/>
<feature type="domain" description="RING-type" evidence="14">
    <location>
        <begin position="20"/>
        <end position="59"/>
    </location>
</feature>
<evidence type="ECO:0000256" key="9">
    <source>
        <dbReference type="ARBA" id="ARBA00022833"/>
    </source>
</evidence>
<sequence>MSAVSGRRGGPSLSPEDCRCPVCLEIFIEPVTLPCTHTFCKGCFLETVDKATLCCPLCRKRVSTWARHNSRNKTLVNQPLWEQVQERFPLVCQRRLSGQDAGTEVVPACSPRVSEPGELRQEYEDQVSRLTEEKRAFDEEERRASEEYIQRLLAEEEQLQEEQRRRHQDDERLARLLSNQLNPAEAPPAKKKEAITGQMDRFLSPRPPKSSSSDSSSAANKENLVSPSPPPQLHPHTGGAESPHPHPTFLAAPVTEQLPPSAGGETSSSRRWSPDAAVTTPPKRACLHPCSSSPLPEVEQLSRQQQEEEEDRRLALLLQKELDQEESRAVDRRKGTSDAYLLR</sequence>
<evidence type="ECO:0000256" key="8">
    <source>
        <dbReference type="ARBA" id="ARBA00022786"/>
    </source>
</evidence>
<dbReference type="InterPro" id="IPR001841">
    <property type="entry name" value="Znf_RING"/>
</dbReference>
<evidence type="ECO:0000313" key="16">
    <source>
        <dbReference type="Proteomes" id="UP000007303"/>
    </source>
</evidence>